<dbReference type="PROSITE" id="PS00626">
    <property type="entry name" value="RCC1_2"/>
    <property type="match status" value="2"/>
</dbReference>
<dbReference type="Pfam" id="PF25390">
    <property type="entry name" value="WD40_RLD"/>
    <property type="match status" value="1"/>
</dbReference>
<dbReference type="InterPro" id="IPR000408">
    <property type="entry name" value="Reg_chr_condens"/>
</dbReference>
<dbReference type="PANTHER" id="PTHR46207">
    <property type="entry name" value="PROTEIN RCC2"/>
    <property type="match status" value="1"/>
</dbReference>
<dbReference type="GO" id="GO:0031267">
    <property type="term" value="F:small GTPase binding"/>
    <property type="evidence" value="ECO:0007669"/>
    <property type="project" value="TreeGrafter"/>
</dbReference>
<protein>
    <submittedName>
        <fullName evidence="9">RCC1/BLIP-II</fullName>
    </submittedName>
</protein>
<evidence type="ECO:0000256" key="2">
    <source>
        <dbReference type="ARBA" id="ARBA00022737"/>
    </source>
</evidence>
<feature type="region of interest" description="Disordered" evidence="7">
    <location>
        <begin position="1"/>
        <end position="60"/>
    </location>
</feature>
<name>A0A165GDA3_9APHY</name>
<dbReference type="OrthoDB" id="5370059at2759"/>
<dbReference type="InterPro" id="IPR001965">
    <property type="entry name" value="Znf_PHD"/>
</dbReference>
<keyword evidence="1" id="KW-0479">Metal-binding</keyword>
<feature type="repeat" description="RCC1" evidence="6">
    <location>
        <begin position="151"/>
        <end position="206"/>
    </location>
</feature>
<dbReference type="PRINTS" id="PR00633">
    <property type="entry name" value="RCCNDNSATION"/>
</dbReference>
<keyword evidence="3 5" id="KW-0863">Zinc-finger</keyword>
<evidence type="ECO:0000256" key="5">
    <source>
        <dbReference type="PROSITE-ProRule" id="PRU00146"/>
    </source>
</evidence>
<evidence type="ECO:0000259" key="8">
    <source>
        <dbReference type="PROSITE" id="PS50016"/>
    </source>
</evidence>
<dbReference type="InterPro" id="IPR011011">
    <property type="entry name" value="Znf_FYVE_PHD"/>
</dbReference>
<dbReference type="SUPFAM" id="SSF57903">
    <property type="entry name" value="FYVE/PHD zinc finger"/>
    <property type="match status" value="1"/>
</dbReference>
<evidence type="ECO:0000256" key="7">
    <source>
        <dbReference type="SAM" id="MobiDB-lite"/>
    </source>
</evidence>
<evidence type="ECO:0000313" key="9">
    <source>
        <dbReference type="EMBL" id="KZT10189.1"/>
    </source>
</evidence>
<sequence length="563" mass="60239">MSTSETKSLSDKQSAEPQSTEQWGRVLLCGGTDWPKLGRRERGGGSKNAPEGDESGPDLLEPHILRSLSNVKITSIHTSCVGCHVVAIDIDGAAWLFGRNERAALGCTGMEYISENAPKRLTARELGAPKGTRFVHAACGRNHTLLVGSGGQLWTAGANNHGQCGHPVCSEITSFKLVHGPKVAGEKEEVIKAAAGVTFSIVLTTSGKVFSFGSAEHGQLGQGKTGEYIVTAGKTAFDIEWDPILIKGLEDKRIVKIACGQQHSVALDSEGLVYVWGYNGYCRLGLGNQQDALVPKVVPQFAVPDELTMGDDIVAGPSNTVVIDKQRMYWMAGKWKNTGDGSSGQPYSSFRYIQDIAACKVTHAACGGVTHWALAPDEDDGGVMTIAFGQGAANGELGLGPDETKSATKPIRNQPLIGVDVFQIAAGQHTTFFLAKPNEKMSELPRHPVDVGAPDLCVVCKTNKGEDDVLLECDKCDRPYHLKCLDPPLDAVPEGEWFCPECVEYPGAPIGPEGVDTSQARHGNPETTDEEEAADEEKKPAHKASRKRKSSGKAKTGTTKRRK</sequence>
<dbReference type="SMART" id="SM00249">
    <property type="entry name" value="PHD"/>
    <property type="match status" value="1"/>
</dbReference>
<dbReference type="InterPro" id="IPR058923">
    <property type="entry name" value="RCC1-like_dom"/>
</dbReference>
<dbReference type="Gene3D" id="3.30.40.10">
    <property type="entry name" value="Zinc/RING finger domain, C3HC4 (zinc finger)"/>
    <property type="match status" value="1"/>
</dbReference>
<dbReference type="RefSeq" id="XP_040767929.1">
    <property type="nucleotide sequence ID" value="XM_040913980.1"/>
</dbReference>
<keyword evidence="10" id="KW-1185">Reference proteome</keyword>
<dbReference type="EMBL" id="KV427610">
    <property type="protein sequence ID" value="KZT10189.1"/>
    <property type="molecule type" value="Genomic_DNA"/>
</dbReference>
<gene>
    <name evidence="9" type="ORF">LAESUDRAFT_797258</name>
</gene>
<dbReference type="PROSITE" id="PS50012">
    <property type="entry name" value="RCC1_3"/>
    <property type="match status" value="5"/>
</dbReference>
<keyword evidence="2" id="KW-0677">Repeat</keyword>
<dbReference type="PROSITE" id="PS01359">
    <property type="entry name" value="ZF_PHD_1"/>
    <property type="match status" value="1"/>
</dbReference>
<dbReference type="Pfam" id="PF00628">
    <property type="entry name" value="PHD"/>
    <property type="match status" value="1"/>
</dbReference>
<dbReference type="InterPro" id="IPR009091">
    <property type="entry name" value="RCC1/BLIP-II"/>
</dbReference>
<organism evidence="9 10">
    <name type="scientific">Laetiporus sulphureus 93-53</name>
    <dbReference type="NCBI Taxonomy" id="1314785"/>
    <lineage>
        <taxon>Eukaryota</taxon>
        <taxon>Fungi</taxon>
        <taxon>Dikarya</taxon>
        <taxon>Basidiomycota</taxon>
        <taxon>Agaricomycotina</taxon>
        <taxon>Agaricomycetes</taxon>
        <taxon>Polyporales</taxon>
        <taxon>Laetiporus</taxon>
    </lineage>
</organism>
<dbReference type="InterPro" id="IPR028641">
    <property type="entry name" value="RCC2"/>
</dbReference>
<dbReference type="SUPFAM" id="SSF50985">
    <property type="entry name" value="RCC1/BLIP-II"/>
    <property type="match status" value="1"/>
</dbReference>
<feature type="repeat" description="RCC1" evidence="6">
    <location>
        <begin position="383"/>
        <end position="437"/>
    </location>
</feature>
<proteinExistence type="predicted"/>
<keyword evidence="4" id="KW-0862">Zinc</keyword>
<feature type="domain" description="PHD-type" evidence="8">
    <location>
        <begin position="454"/>
        <end position="505"/>
    </location>
</feature>
<dbReference type="InterPro" id="IPR013083">
    <property type="entry name" value="Znf_RING/FYVE/PHD"/>
</dbReference>
<dbReference type="AlphaFoldDB" id="A0A165GDA3"/>
<feature type="region of interest" description="Disordered" evidence="7">
    <location>
        <begin position="510"/>
        <end position="563"/>
    </location>
</feature>
<dbReference type="GO" id="GO:0016020">
    <property type="term" value="C:membrane"/>
    <property type="evidence" value="ECO:0007669"/>
    <property type="project" value="TreeGrafter"/>
</dbReference>
<dbReference type="GO" id="GO:0008270">
    <property type="term" value="F:zinc ion binding"/>
    <property type="evidence" value="ECO:0007669"/>
    <property type="project" value="UniProtKB-KW"/>
</dbReference>
<evidence type="ECO:0000256" key="6">
    <source>
        <dbReference type="PROSITE-ProRule" id="PRU00235"/>
    </source>
</evidence>
<dbReference type="PANTHER" id="PTHR46207:SF1">
    <property type="entry name" value="PROTEIN RCC2"/>
    <property type="match status" value="1"/>
</dbReference>
<feature type="repeat" description="RCC1" evidence="6">
    <location>
        <begin position="207"/>
        <end position="270"/>
    </location>
</feature>
<evidence type="ECO:0000256" key="1">
    <source>
        <dbReference type="ARBA" id="ARBA00022723"/>
    </source>
</evidence>
<dbReference type="STRING" id="1314785.A0A165GDA3"/>
<reference evidence="9 10" key="1">
    <citation type="journal article" date="2016" name="Mol. Biol. Evol.">
        <title>Comparative Genomics of Early-Diverging Mushroom-Forming Fungi Provides Insights into the Origins of Lignocellulose Decay Capabilities.</title>
        <authorList>
            <person name="Nagy L.G."/>
            <person name="Riley R."/>
            <person name="Tritt A."/>
            <person name="Adam C."/>
            <person name="Daum C."/>
            <person name="Floudas D."/>
            <person name="Sun H."/>
            <person name="Yadav J.S."/>
            <person name="Pangilinan J."/>
            <person name="Larsson K.H."/>
            <person name="Matsuura K."/>
            <person name="Barry K."/>
            <person name="Labutti K."/>
            <person name="Kuo R."/>
            <person name="Ohm R.A."/>
            <person name="Bhattacharya S.S."/>
            <person name="Shirouzu T."/>
            <person name="Yoshinaga Y."/>
            <person name="Martin F.M."/>
            <person name="Grigoriev I.V."/>
            <person name="Hibbett D.S."/>
        </authorList>
    </citation>
    <scope>NUCLEOTIDE SEQUENCE [LARGE SCALE GENOMIC DNA]</scope>
    <source>
        <strain evidence="9 10">93-53</strain>
    </source>
</reference>
<dbReference type="InterPro" id="IPR019786">
    <property type="entry name" value="Zinc_finger_PHD-type_CS"/>
</dbReference>
<feature type="repeat" description="RCC1" evidence="6">
    <location>
        <begin position="92"/>
        <end position="150"/>
    </location>
</feature>
<evidence type="ECO:0000256" key="4">
    <source>
        <dbReference type="ARBA" id="ARBA00022833"/>
    </source>
</evidence>
<evidence type="ECO:0000256" key="3">
    <source>
        <dbReference type="ARBA" id="ARBA00022771"/>
    </source>
</evidence>
<dbReference type="PROSITE" id="PS50016">
    <property type="entry name" value="ZF_PHD_2"/>
    <property type="match status" value="1"/>
</dbReference>
<feature type="compositionally biased region" description="Basic residues" evidence="7">
    <location>
        <begin position="540"/>
        <end position="563"/>
    </location>
</feature>
<dbReference type="Gene3D" id="2.130.10.30">
    <property type="entry name" value="Regulator of chromosome condensation 1/beta-lactamase-inhibitor protein II"/>
    <property type="match status" value="2"/>
</dbReference>
<feature type="repeat" description="RCC1" evidence="6">
    <location>
        <begin position="271"/>
        <end position="326"/>
    </location>
</feature>
<dbReference type="InterPro" id="IPR019787">
    <property type="entry name" value="Znf_PHD-finger"/>
</dbReference>
<evidence type="ECO:0000313" key="10">
    <source>
        <dbReference type="Proteomes" id="UP000076871"/>
    </source>
</evidence>
<dbReference type="GeneID" id="63831008"/>
<accession>A0A165GDA3</accession>
<dbReference type="Proteomes" id="UP000076871">
    <property type="component" value="Unassembled WGS sequence"/>
</dbReference>
<dbReference type="InParanoid" id="A0A165GDA3"/>